<organism evidence="7 8">
    <name type="scientific">Alkalimarinus alittae</name>
    <dbReference type="NCBI Taxonomy" id="2961619"/>
    <lineage>
        <taxon>Bacteria</taxon>
        <taxon>Pseudomonadati</taxon>
        <taxon>Pseudomonadota</taxon>
        <taxon>Gammaproteobacteria</taxon>
        <taxon>Alteromonadales</taxon>
        <taxon>Alteromonadaceae</taxon>
        <taxon>Alkalimarinus</taxon>
    </lineage>
</organism>
<dbReference type="Pfam" id="PF01795">
    <property type="entry name" value="Methyltransf_5"/>
    <property type="match status" value="1"/>
</dbReference>
<keyword evidence="5 6" id="KW-0949">S-adenosyl-L-methionine</keyword>
<dbReference type="PANTHER" id="PTHR11265:SF0">
    <property type="entry name" value="12S RRNA N4-METHYLCYTIDINE METHYLTRANSFERASE"/>
    <property type="match status" value="1"/>
</dbReference>
<feature type="binding site" evidence="6">
    <location>
        <position position="67"/>
    </location>
    <ligand>
        <name>S-adenosyl-L-methionine</name>
        <dbReference type="ChEBI" id="CHEBI:59789"/>
    </ligand>
</feature>
<accession>A0ABY6N0M3</accession>
<proteinExistence type="inferred from homology"/>
<feature type="binding site" evidence="6">
    <location>
        <position position="93"/>
    </location>
    <ligand>
        <name>S-adenosyl-L-methionine</name>
        <dbReference type="ChEBI" id="CHEBI:59789"/>
    </ligand>
</feature>
<dbReference type="Gene3D" id="3.40.50.150">
    <property type="entry name" value="Vaccinia Virus protein VP39"/>
    <property type="match status" value="1"/>
</dbReference>
<dbReference type="EMBL" id="CP100390">
    <property type="protein sequence ID" value="UZE95567.1"/>
    <property type="molecule type" value="Genomic_DNA"/>
</dbReference>
<keyword evidence="3 6" id="KW-0489">Methyltransferase</keyword>
<evidence type="ECO:0000313" key="8">
    <source>
        <dbReference type="Proteomes" id="UP001163739"/>
    </source>
</evidence>
<name>A0ABY6N0M3_9ALTE</name>
<dbReference type="GO" id="GO:0032259">
    <property type="term" value="P:methylation"/>
    <property type="evidence" value="ECO:0007669"/>
    <property type="project" value="UniProtKB-KW"/>
</dbReference>
<feature type="binding site" evidence="6">
    <location>
        <begin position="47"/>
        <end position="49"/>
    </location>
    <ligand>
        <name>S-adenosyl-L-methionine</name>
        <dbReference type="ChEBI" id="CHEBI:59789"/>
    </ligand>
</feature>
<evidence type="ECO:0000256" key="2">
    <source>
        <dbReference type="ARBA" id="ARBA00022552"/>
    </source>
</evidence>
<gene>
    <name evidence="6 7" type="primary">rsmH</name>
    <name evidence="7" type="ORF">NKI27_16080</name>
</gene>
<sequence length="322" mass="35207">MATSVDIESGSENGSGVAHLTVLLEEAVAELVKDKSGVYIDGTFGRGGHSRKILGELTEEGRLLGVDKDPEAILSGEALKKEDARFSIHHGSFKELDDAAKEQGWEGVTGILLDLGVSSPQIDDASRGFSFLNDGPLDMRMNPEKGLSAQQWIACADVKEIITVLKEYGEERFAKRIAGAIVEARDKGVIDTTAKLQKIVAEANPAWEKGKNPATRAFQAIRIKVNDELTDLEEVLETAAEALKPGGRLVVISFHSLEDRMVKRFMRNKVKGNEPPAGVPVREDQIERHFALVGKAIKPSKQEVERNVRSRSAVMRVMEKLG</sequence>
<comment type="function">
    <text evidence="6">Specifically methylates the N4 position of cytidine in position 1402 (C1402) of 16S rRNA.</text>
</comment>
<evidence type="ECO:0000313" key="7">
    <source>
        <dbReference type="EMBL" id="UZE95567.1"/>
    </source>
</evidence>
<comment type="subcellular location">
    <subcellularLocation>
        <location evidence="6">Cytoplasm</location>
    </subcellularLocation>
</comment>
<dbReference type="EC" id="2.1.1.199" evidence="6"/>
<comment type="catalytic activity">
    <reaction evidence="6">
        <text>cytidine(1402) in 16S rRNA + S-adenosyl-L-methionine = N(4)-methylcytidine(1402) in 16S rRNA + S-adenosyl-L-homocysteine + H(+)</text>
        <dbReference type="Rhea" id="RHEA:42928"/>
        <dbReference type="Rhea" id="RHEA-COMP:10286"/>
        <dbReference type="Rhea" id="RHEA-COMP:10287"/>
        <dbReference type="ChEBI" id="CHEBI:15378"/>
        <dbReference type="ChEBI" id="CHEBI:57856"/>
        <dbReference type="ChEBI" id="CHEBI:59789"/>
        <dbReference type="ChEBI" id="CHEBI:74506"/>
        <dbReference type="ChEBI" id="CHEBI:82748"/>
        <dbReference type="EC" id="2.1.1.199"/>
    </reaction>
</comment>
<dbReference type="InterPro" id="IPR023397">
    <property type="entry name" value="SAM-dep_MeTrfase_MraW_recog"/>
</dbReference>
<dbReference type="InterPro" id="IPR029063">
    <property type="entry name" value="SAM-dependent_MTases_sf"/>
</dbReference>
<dbReference type="Proteomes" id="UP001163739">
    <property type="component" value="Chromosome"/>
</dbReference>
<evidence type="ECO:0000256" key="6">
    <source>
        <dbReference type="HAMAP-Rule" id="MF_01007"/>
    </source>
</evidence>
<dbReference type="InterPro" id="IPR002903">
    <property type="entry name" value="RsmH"/>
</dbReference>
<feature type="binding site" evidence="6">
    <location>
        <position position="121"/>
    </location>
    <ligand>
        <name>S-adenosyl-L-methionine</name>
        <dbReference type="ChEBI" id="CHEBI:59789"/>
    </ligand>
</feature>
<reference evidence="7" key="1">
    <citation type="submission" date="2022-06" db="EMBL/GenBank/DDBJ databases">
        <title>Alkalimarinus sp. nov., isolated from gut of a Alitta virens.</title>
        <authorList>
            <person name="Yang A.I."/>
            <person name="Shin N.-R."/>
        </authorList>
    </citation>
    <scope>NUCLEOTIDE SEQUENCE</scope>
    <source>
        <strain evidence="7">A2M4</strain>
    </source>
</reference>
<dbReference type="HAMAP" id="MF_01007">
    <property type="entry name" value="16SrRNA_methyltr_H"/>
    <property type="match status" value="1"/>
</dbReference>
<evidence type="ECO:0000256" key="3">
    <source>
        <dbReference type="ARBA" id="ARBA00022603"/>
    </source>
</evidence>
<dbReference type="RefSeq" id="WP_265047056.1">
    <property type="nucleotide sequence ID" value="NZ_CP100390.1"/>
</dbReference>
<comment type="similarity">
    <text evidence="1 6">Belongs to the methyltransferase superfamily. RsmH family.</text>
</comment>
<evidence type="ECO:0000256" key="1">
    <source>
        <dbReference type="ARBA" id="ARBA00010396"/>
    </source>
</evidence>
<dbReference type="PANTHER" id="PTHR11265">
    <property type="entry name" value="S-ADENOSYL-METHYLTRANSFERASE MRAW"/>
    <property type="match status" value="1"/>
</dbReference>
<dbReference type="PIRSF" id="PIRSF004486">
    <property type="entry name" value="MraW"/>
    <property type="match status" value="1"/>
</dbReference>
<keyword evidence="6" id="KW-0963">Cytoplasm</keyword>
<keyword evidence="8" id="KW-1185">Reference proteome</keyword>
<dbReference type="SUPFAM" id="SSF53335">
    <property type="entry name" value="S-adenosyl-L-methionine-dependent methyltransferases"/>
    <property type="match status" value="1"/>
</dbReference>
<evidence type="ECO:0000256" key="5">
    <source>
        <dbReference type="ARBA" id="ARBA00022691"/>
    </source>
</evidence>
<feature type="binding site" evidence="6">
    <location>
        <position position="114"/>
    </location>
    <ligand>
        <name>S-adenosyl-L-methionine</name>
        <dbReference type="ChEBI" id="CHEBI:59789"/>
    </ligand>
</feature>
<dbReference type="GO" id="GO:0008168">
    <property type="term" value="F:methyltransferase activity"/>
    <property type="evidence" value="ECO:0007669"/>
    <property type="project" value="UniProtKB-KW"/>
</dbReference>
<protein>
    <recommendedName>
        <fullName evidence="6">Ribosomal RNA small subunit methyltransferase H</fullName>
        <ecNumber evidence="6">2.1.1.199</ecNumber>
    </recommendedName>
    <alternativeName>
        <fullName evidence="6">16S rRNA m(4)C1402 methyltransferase</fullName>
    </alternativeName>
    <alternativeName>
        <fullName evidence="6">rRNA (cytosine-N(4)-)-methyltransferase RsmH</fullName>
    </alternativeName>
</protein>
<keyword evidence="2 6" id="KW-0698">rRNA processing</keyword>
<evidence type="ECO:0000256" key="4">
    <source>
        <dbReference type="ARBA" id="ARBA00022679"/>
    </source>
</evidence>
<keyword evidence="4 6" id="KW-0808">Transferase</keyword>
<dbReference type="SUPFAM" id="SSF81799">
    <property type="entry name" value="Putative methyltransferase TM0872, insert domain"/>
    <property type="match status" value="1"/>
</dbReference>
<dbReference type="Gene3D" id="1.10.150.170">
    <property type="entry name" value="Putative methyltransferase TM0872, insert domain"/>
    <property type="match status" value="1"/>
</dbReference>
<dbReference type="NCBIfam" id="TIGR00006">
    <property type="entry name" value="16S rRNA (cytosine(1402)-N(4))-methyltransferase RsmH"/>
    <property type="match status" value="1"/>
</dbReference>